<dbReference type="STRING" id="288705.RSal33209_1942"/>
<keyword evidence="2" id="KW-0812">Transmembrane</keyword>
<evidence type="ECO:0000256" key="2">
    <source>
        <dbReference type="SAM" id="Phobius"/>
    </source>
</evidence>
<protein>
    <submittedName>
        <fullName evidence="3">Hypothetical conserved protein</fullName>
    </submittedName>
</protein>
<evidence type="ECO:0000313" key="3">
    <source>
        <dbReference type="EMBL" id="ABY23675.1"/>
    </source>
</evidence>
<keyword evidence="2" id="KW-1133">Transmembrane helix</keyword>
<evidence type="ECO:0000256" key="1">
    <source>
        <dbReference type="SAM" id="MobiDB-lite"/>
    </source>
</evidence>
<dbReference type="eggNOG" id="ENOG5033DXI">
    <property type="taxonomic scope" value="Bacteria"/>
</dbReference>
<keyword evidence="2" id="KW-0472">Membrane</keyword>
<evidence type="ECO:0000313" key="4">
    <source>
        <dbReference type="Proteomes" id="UP000002007"/>
    </source>
</evidence>
<reference evidence="4" key="1">
    <citation type="journal article" date="2008" name="J. Bacteriol.">
        <title>Genome sequence of the fish pathogen Renibacterium salmoninarum suggests reductive evolution away from an environmental Arthrobacter ancestor.</title>
        <authorList>
            <person name="Wiens G.D."/>
            <person name="Rockey D.D."/>
            <person name="Wu Z."/>
            <person name="Chang J."/>
            <person name="Levy R."/>
            <person name="Crane S."/>
            <person name="Chen D.S."/>
            <person name="Capri G.R."/>
            <person name="Burnett J.R."/>
            <person name="Sudheesh P.S."/>
            <person name="Schipma M.J."/>
            <person name="Burd H."/>
            <person name="Bhattacharyya A."/>
            <person name="Rhodes L.D."/>
            <person name="Kaul R."/>
            <person name="Strom M.S."/>
        </authorList>
    </citation>
    <scope>NUCLEOTIDE SEQUENCE [LARGE SCALE GENOMIC DNA]</scope>
    <source>
        <strain evidence="4">ATCC 33209 / DSM 20767 / JCM 11484 / NBRC 15589 / NCIMB 2235</strain>
    </source>
</reference>
<feature type="compositionally biased region" description="Gly residues" evidence="1">
    <location>
        <begin position="176"/>
        <end position="191"/>
    </location>
</feature>
<dbReference type="Proteomes" id="UP000002007">
    <property type="component" value="Chromosome"/>
</dbReference>
<gene>
    <name evidence="3" type="ordered locus">RSal33209_1942</name>
</gene>
<organism evidence="3 4">
    <name type="scientific">Renibacterium salmoninarum (strain ATCC 33209 / DSM 20767 / JCM 11484 / NBRC 15589 / NCIMB 2235)</name>
    <dbReference type="NCBI Taxonomy" id="288705"/>
    <lineage>
        <taxon>Bacteria</taxon>
        <taxon>Bacillati</taxon>
        <taxon>Actinomycetota</taxon>
        <taxon>Actinomycetes</taxon>
        <taxon>Micrococcales</taxon>
        <taxon>Micrococcaceae</taxon>
        <taxon>Renibacterium</taxon>
    </lineage>
</organism>
<dbReference type="KEGG" id="rsa:RSal33209_1942"/>
<feature type="region of interest" description="Disordered" evidence="1">
    <location>
        <begin position="21"/>
        <end position="73"/>
    </location>
</feature>
<accession>A9WS87</accession>
<name>A9WS87_RENSM</name>
<proteinExistence type="predicted"/>
<dbReference type="HOGENOM" id="CLU_089559_0_0_11"/>
<keyword evidence="4" id="KW-1185">Reference proteome</keyword>
<feature type="compositionally biased region" description="Polar residues" evidence="1">
    <location>
        <begin position="147"/>
        <end position="169"/>
    </location>
</feature>
<feature type="region of interest" description="Disordered" evidence="1">
    <location>
        <begin position="147"/>
        <end position="191"/>
    </location>
</feature>
<feature type="transmembrane region" description="Helical" evidence="2">
    <location>
        <begin position="76"/>
        <end position="95"/>
    </location>
</feature>
<dbReference type="EMBL" id="CP000910">
    <property type="protein sequence ID" value="ABY23675.1"/>
    <property type="molecule type" value="Genomic_DNA"/>
</dbReference>
<sequence>MLTCAESAKIGLLQHLAKESCMSSPELPENSHQSSAPPPWNPEQPELRPELAQPESATATPAAKPDQRRRRQRRTVVVGLSITALVAGSIIAIVASRQDDPEYAQVCFDDRGNRVDDVKCGSGQGRGSGIYAWYFFARGASIPAVGQNRSNFPTGTTSRPSNGKPSTGFSDKGGTVSRGGFGGGGSGSSGG</sequence>
<dbReference type="AlphaFoldDB" id="A9WS87"/>